<protein>
    <submittedName>
        <fullName evidence="1">Flagellar filament core protein flaB2 domain protein</fullName>
    </submittedName>
</protein>
<comment type="caution">
    <text evidence="1">The sequence shown here is derived from an EMBL/GenBank/DDBJ whole genome shotgun (WGS) entry which is preliminary data.</text>
</comment>
<sequence>MKLPKNSFLFITSQREGIIQKQIQNLQKEILDWVAEEDNSTGGQKEIILRVNPDANFFYHSVLNLKETKVTSSRLKFISLTSARLEKLYEVKPTRTTFQKQNLLIEKVIVYLDTLLLISKRMLLISKSETMDKSNQKDLQLEVGTLIDEIDRIASFAEFNRMSLLMGDFSKNSRVASMWFINEKSGKLFRMYIATMTAKSLGLITLSGYPLALSNSTLFQKKIENTILRINEERNRIRSVLD</sequence>
<organism evidence="1 2">
    <name type="scientific">Leptospira perdikensis</name>
    <dbReference type="NCBI Taxonomy" id="2484948"/>
    <lineage>
        <taxon>Bacteria</taxon>
        <taxon>Pseudomonadati</taxon>
        <taxon>Spirochaetota</taxon>
        <taxon>Spirochaetia</taxon>
        <taxon>Leptospirales</taxon>
        <taxon>Leptospiraceae</taxon>
        <taxon>Leptospira</taxon>
    </lineage>
</organism>
<reference evidence="1" key="1">
    <citation type="journal article" date="2019" name="PLoS Negl. Trop. Dis.">
        <title>Revisiting the worldwide diversity of Leptospira species in the environment.</title>
        <authorList>
            <person name="Vincent A.T."/>
            <person name="Schiettekatte O."/>
            <person name="Bourhy P."/>
            <person name="Veyrier F.J."/>
            <person name="Picardeau M."/>
        </authorList>
    </citation>
    <scope>NUCLEOTIDE SEQUENCE [LARGE SCALE GENOMIC DNA]</scope>
    <source>
        <strain evidence="1">201702692</strain>
    </source>
</reference>
<evidence type="ECO:0000313" key="2">
    <source>
        <dbReference type="Proteomes" id="UP000298125"/>
    </source>
</evidence>
<evidence type="ECO:0000313" key="1">
    <source>
        <dbReference type="EMBL" id="TGL40329.1"/>
    </source>
</evidence>
<accession>A0A4R9JIB4</accession>
<name>A0A4R9JIB4_9LEPT</name>
<keyword evidence="1" id="KW-0966">Cell projection</keyword>
<keyword evidence="1" id="KW-0282">Flagellum</keyword>
<dbReference type="SUPFAM" id="SSF64518">
    <property type="entry name" value="Phase 1 flagellin"/>
    <property type="match status" value="1"/>
</dbReference>
<dbReference type="EMBL" id="RQGA01000010">
    <property type="protein sequence ID" value="TGL40329.1"/>
    <property type="molecule type" value="Genomic_DNA"/>
</dbReference>
<keyword evidence="1" id="KW-0969">Cilium</keyword>
<proteinExistence type="predicted"/>
<dbReference type="Gene3D" id="1.20.1330.10">
    <property type="entry name" value="f41 fragment of flagellin, N-terminal domain"/>
    <property type="match status" value="1"/>
</dbReference>
<dbReference type="AlphaFoldDB" id="A0A4R9JIB4"/>
<dbReference type="RefSeq" id="WP_135578856.1">
    <property type="nucleotide sequence ID" value="NZ_RQGA01000010.1"/>
</dbReference>
<dbReference type="Proteomes" id="UP000298125">
    <property type="component" value="Unassembled WGS sequence"/>
</dbReference>
<dbReference type="OrthoDB" id="341613at2"/>
<gene>
    <name evidence="1" type="ORF">EHQ49_09730</name>
</gene>
<keyword evidence="2" id="KW-1185">Reference proteome</keyword>